<feature type="non-terminal residue" evidence="2">
    <location>
        <position position="1"/>
    </location>
</feature>
<proteinExistence type="predicted"/>
<dbReference type="AlphaFoldDB" id="A0ABD0M0E4"/>
<dbReference type="EMBL" id="JACVVK020000011">
    <property type="protein sequence ID" value="KAK7505385.1"/>
    <property type="molecule type" value="Genomic_DNA"/>
</dbReference>
<gene>
    <name evidence="2" type="ORF">BaRGS_00003547</name>
</gene>
<sequence length="64" mass="7252">GRVPGPPGCGTDMAVRQDEARESHKTSYYRLEDESPLWMPSTNTDITIHSHYNAMCNEPTQRSE</sequence>
<dbReference type="Proteomes" id="UP001519460">
    <property type="component" value="Unassembled WGS sequence"/>
</dbReference>
<accession>A0ABD0M0E4</accession>
<feature type="non-terminal residue" evidence="2">
    <location>
        <position position="64"/>
    </location>
</feature>
<keyword evidence="3" id="KW-1185">Reference proteome</keyword>
<name>A0ABD0M0E4_9CAEN</name>
<reference evidence="2 3" key="1">
    <citation type="journal article" date="2023" name="Sci. Data">
        <title>Genome assembly of the Korean intertidal mud-creeper Batillaria attramentaria.</title>
        <authorList>
            <person name="Patra A.K."/>
            <person name="Ho P.T."/>
            <person name="Jun S."/>
            <person name="Lee S.J."/>
            <person name="Kim Y."/>
            <person name="Won Y.J."/>
        </authorList>
    </citation>
    <scope>NUCLEOTIDE SEQUENCE [LARGE SCALE GENOMIC DNA]</scope>
    <source>
        <strain evidence="2">Wonlab-2016</strain>
    </source>
</reference>
<evidence type="ECO:0000313" key="2">
    <source>
        <dbReference type="EMBL" id="KAK7505385.1"/>
    </source>
</evidence>
<feature type="region of interest" description="Disordered" evidence="1">
    <location>
        <begin position="1"/>
        <end position="28"/>
    </location>
</feature>
<evidence type="ECO:0000256" key="1">
    <source>
        <dbReference type="SAM" id="MobiDB-lite"/>
    </source>
</evidence>
<feature type="compositionally biased region" description="Basic and acidic residues" evidence="1">
    <location>
        <begin position="15"/>
        <end position="28"/>
    </location>
</feature>
<protein>
    <submittedName>
        <fullName evidence="2">Uncharacterized protein</fullName>
    </submittedName>
</protein>
<comment type="caution">
    <text evidence="2">The sequence shown here is derived from an EMBL/GenBank/DDBJ whole genome shotgun (WGS) entry which is preliminary data.</text>
</comment>
<evidence type="ECO:0000313" key="3">
    <source>
        <dbReference type="Proteomes" id="UP001519460"/>
    </source>
</evidence>
<organism evidence="2 3">
    <name type="scientific">Batillaria attramentaria</name>
    <dbReference type="NCBI Taxonomy" id="370345"/>
    <lineage>
        <taxon>Eukaryota</taxon>
        <taxon>Metazoa</taxon>
        <taxon>Spiralia</taxon>
        <taxon>Lophotrochozoa</taxon>
        <taxon>Mollusca</taxon>
        <taxon>Gastropoda</taxon>
        <taxon>Caenogastropoda</taxon>
        <taxon>Sorbeoconcha</taxon>
        <taxon>Cerithioidea</taxon>
        <taxon>Batillariidae</taxon>
        <taxon>Batillaria</taxon>
    </lineage>
</organism>